<keyword evidence="4" id="KW-1185">Reference proteome</keyword>
<evidence type="ECO:0000313" key="4">
    <source>
        <dbReference type="Proteomes" id="UP001367676"/>
    </source>
</evidence>
<name>A0AAN9TPU7_9HEMI</name>
<feature type="signal peptide" evidence="2">
    <location>
        <begin position="1"/>
        <end position="25"/>
    </location>
</feature>
<feature type="compositionally biased region" description="Polar residues" evidence="1">
    <location>
        <begin position="127"/>
        <end position="139"/>
    </location>
</feature>
<evidence type="ECO:0000313" key="3">
    <source>
        <dbReference type="EMBL" id="KAK7602006.1"/>
    </source>
</evidence>
<organism evidence="3 4">
    <name type="scientific">Parthenolecanium corni</name>
    <dbReference type="NCBI Taxonomy" id="536013"/>
    <lineage>
        <taxon>Eukaryota</taxon>
        <taxon>Metazoa</taxon>
        <taxon>Ecdysozoa</taxon>
        <taxon>Arthropoda</taxon>
        <taxon>Hexapoda</taxon>
        <taxon>Insecta</taxon>
        <taxon>Pterygota</taxon>
        <taxon>Neoptera</taxon>
        <taxon>Paraneoptera</taxon>
        <taxon>Hemiptera</taxon>
        <taxon>Sternorrhyncha</taxon>
        <taxon>Coccoidea</taxon>
        <taxon>Coccidae</taxon>
        <taxon>Parthenolecanium</taxon>
    </lineage>
</organism>
<dbReference type="EMBL" id="JBBCAQ010000010">
    <property type="protein sequence ID" value="KAK7602006.1"/>
    <property type="molecule type" value="Genomic_DNA"/>
</dbReference>
<feature type="chain" id="PRO_5042987305" evidence="2">
    <location>
        <begin position="26"/>
        <end position="230"/>
    </location>
</feature>
<feature type="compositionally biased region" description="Basic and acidic residues" evidence="1">
    <location>
        <begin position="141"/>
        <end position="150"/>
    </location>
</feature>
<evidence type="ECO:0000256" key="2">
    <source>
        <dbReference type="SAM" id="SignalP"/>
    </source>
</evidence>
<protein>
    <submittedName>
        <fullName evidence="3">Uncharacterized protein</fullName>
    </submittedName>
</protein>
<keyword evidence="2" id="KW-0732">Signal</keyword>
<accession>A0AAN9TPU7</accession>
<dbReference type="Proteomes" id="UP001367676">
    <property type="component" value="Unassembled WGS sequence"/>
</dbReference>
<reference evidence="3 4" key="1">
    <citation type="submission" date="2024-03" db="EMBL/GenBank/DDBJ databases">
        <title>Adaptation during the transition from Ophiocordyceps entomopathogen to insect associate is accompanied by gene loss and intensified selection.</title>
        <authorList>
            <person name="Ward C.M."/>
            <person name="Onetto C.A."/>
            <person name="Borneman A.R."/>
        </authorList>
    </citation>
    <scope>NUCLEOTIDE SEQUENCE [LARGE SCALE GENOMIC DNA]</scope>
    <source>
        <strain evidence="3">AWRI1</strain>
        <tissue evidence="3">Single Adult Female</tissue>
    </source>
</reference>
<feature type="region of interest" description="Disordered" evidence="1">
    <location>
        <begin position="100"/>
        <end position="151"/>
    </location>
</feature>
<gene>
    <name evidence="3" type="ORF">V9T40_009447</name>
</gene>
<evidence type="ECO:0000256" key="1">
    <source>
        <dbReference type="SAM" id="MobiDB-lite"/>
    </source>
</evidence>
<comment type="caution">
    <text evidence="3">The sequence shown here is derived from an EMBL/GenBank/DDBJ whole genome shotgun (WGS) entry which is preliminary data.</text>
</comment>
<proteinExistence type="predicted"/>
<dbReference type="AlphaFoldDB" id="A0AAN9TPU7"/>
<sequence length="230" mass="26236">MIQSDLWLLTPFFVLTLMKISSINADSSKNQRKVNDAGDNYIITHYGREYYTPATESSLQMQKSGYFTAEVIPVDVNTGEELRPGKDIFVPMHTGYSITSNTASQQQQQQTPNHRKIETNIKPSDGSPHQWNKESTAAETSAKENIDNGKSKIPKKFKTKVTTFGIKKKNPAEFNESATPARASESIQNIKNIPKRHVGEVPREFLPPHLFSRRFGEVTDRRWNHVNYFY</sequence>